<evidence type="ECO:0000259" key="7">
    <source>
        <dbReference type="PROSITE" id="PS50110"/>
    </source>
</evidence>
<dbReference type="AlphaFoldDB" id="A0A2R5FRF4"/>
<dbReference type="Pfam" id="PF00072">
    <property type="entry name" value="Response_reg"/>
    <property type="match status" value="1"/>
</dbReference>
<dbReference type="Gene3D" id="3.40.50.2300">
    <property type="match status" value="1"/>
</dbReference>
<dbReference type="GO" id="GO:0005829">
    <property type="term" value="C:cytosol"/>
    <property type="evidence" value="ECO:0007669"/>
    <property type="project" value="TreeGrafter"/>
</dbReference>
<keyword evidence="1 5" id="KW-0597">Phosphoprotein</keyword>
<evidence type="ECO:0000256" key="1">
    <source>
        <dbReference type="ARBA" id="ARBA00022553"/>
    </source>
</evidence>
<feature type="domain" description="Response regulatory" evidence="7">
    <location>
        <begin position="12"/>
        <end position="128"/>
    </location>
</feature>
<dbReference type="PROSITE" id="PS01124">
    <property type="entry name" value="HTH_ARAC_FAMILY_2"/>
    <property type="match status" value="1"/>
</dbReference>
<evidence type="ECO:0000313" key="9">
    <source>
        <dbReference type="Proteomes" id="UP000245124"/>
    </source>
</evidence>
<dbReference type="PROSITE" id="PS50110">
    <property type="entry name" value="RESPONSE_REGULATORY"/>
    <property type="match status" value="1"/>
</dbReference>
<name>A0A2R5FRF4_NOSCO</name>
<dbReference type="SUPFAM" id="SSF46689">
    <property type="entry name" value="Homeodomain-like"/>
    <property type="match status" value="2"/>
</dbReference>
<organism evidence="8 9">
    <name type="scientific">Nostoc commune NIES-4072</name>
    <dbReference type="NCBI Taxonomy" id="2005467"/>
    <lineage>
        <taxon>Bacteria</taxon>
        <taxon>Bacillati</taxon>
        <taxon>Cyanobacteriota</taxon>
        <taxon>Cyanophyceae</taxon>
        <taxon>Nostocales</taxon>
        <taxon>Nostocaceae</taxon>
        <taxon>Nostoc</taxon>
    </lineage>
</organism>
<reference evidence="8 9" key="1">
    <citation type="submission" date="2017-06" db="EMBL/GenBank/DDBJ databases">
        <title>Genome sequencing of cyanobaciteial culture collection at National Institute for Environmental Studies (NIES).</title>
        <authorList>
            <person name="Hirose Y."/>
            <person name="Shimura Y."/>
            <person name="Fujisawa T."/>
            <person name="Nakamura Y."/>
            <person name="Kawachi M."/>
        </authorList>
    </citation>
    <scope>NUCLEOTIDE SEQUENCE [LARGE SCALE GENOMIC DNA]</scope>
    <source>
        <strain evidence="8 9">NIES-4072</strain>
    </source>
</reference>
<evidence type="ECO:0000259" key="6">
    <source>
        <dbReference type="PROSITE" id="PS01124"/>
    </source>
</evidence>
<feature type="modified residue" description="4-aspartylphosphate" evidence="5">
    <location>
        <position position="61"/>
    </location>
</feature>
<dbReference type="GO" id="GO:0000976">
    <property type="term" value="F:transcription cis-regulatory region binding"/>
    <property type="evidence" value="ECO:0007669"/>
    <property type="project" value="TreeGrafter"/>
</dbReference>
<evidence type="ECO:0000256" key="4">
    <source>
        <dbReference type="ARBA" id="ARBA00023163"/>
    </source>
</evidence>
<comment type="caution">
    <text evidence="8">The sequence shown here is derived from an EMBL/GenBank/DDBJ whole genome shotgun (WGS) entry which is preliminary data.</text>
</comment>
<dbReference type="SMART" id="SM00448">
    <property type="entry name" value="REC"/>
    <property type="match status" value="1"/>
</dbReference>
<dbReference type="InterPro" id="IPR020449">
    <property type="entry name" value="Tscrpt_reg_AraC-type_HTH"/>
</dbReference>
<keyword evidence="9" id="KW-1185">Reference proteome</keyword>
<dbReference type="GO" id="GO:0003700">
    <property type="term" value="F:DNA-binding transcription factor activity"/>
    <property type="evidence" value="ECO:0007669"/>
    <property type="project" value="InterPro"/>
</dbReference>
<proteinExistence type="predicted"/>
<dbReference type="RefSeq" id="WP_244919188.1">
    <property type="nucleotide sequence ID" value="NZ_BDUD01000001.1"/>
</dbReference>
<sequence length="320" mass="35584">MVIKIMHESPKKILVIEDDNVTRNLYLMGLEAKGFDTIGADNGLAGIQQAQEYIPDLVICDITMPDMDGYSVLNTLRQDPVTAIIPFIFLTGSSTKADVRKAMELGADDYLTKPSTLDELLRAIAIRLQKQATLQYWWAMKLEKAPQSVFAENTTAIAVGGGVGVSDSEAVATLGASVSREVSGREAPDTEIMIPPKSIFPYIPQLKEVFDFIEANYHLGITLCDVAVAVGYSPAYLTNRVAKQTGETVNCWIVKRRMAGARFLLQNNDQTVEKIAKALGYQDVSHFSRQFRQHHGLPPQAWRKEHQLVSQKQVKLWQNC</sequence>
<gene>
    <name evidence="8" type="ORF">NIES4072_18880</name>
</gene>
<dbReference type="SMART" id="SM00342">
    <property type="entry name" value="HTH_ARAC"/>
    <property type="match status" value="1"/>
</dbReference>
<dbReference type="InterPro" id="IPR001789">
    <property type="entry name" value="Sig_transdc_resp-reg_receiver"/>
</dbReference>
<dbReference type="PANTHER" id="PTHR48111:SF4">
    <property type="entry name" value="DNA-BINDING DUAL TRANSCRIPTIONAL REGULATOR OMPR"/>
    <property type="match status" value="1"/>
</dbReference>
<protein>
    <submittedName>
        <fullName evidence="8">AraC family two component transcriptional regulator</fullName>
    </submittedName>
</protein>
<feature type="domain" description="HTH araC/xylS-type" evidence="6">
    <location>
        <begin position="207"/>
        <end position="305"/>
    </location>
</feature>
<dbReference type="PANTHER" id="PTHR48111">
    <property type="entry name" value="REGULATOR OF RPOS"/>
    <property type="match status" value="1"/>
</dbReference>
<evidence type="ECO:0000256" key="5">
    <source>
        <dbReference type="PROSITE-ProRule" id="PRU00169"/>
    </source>
</evidence>
<dbReference type="Pfam" id="PF12833">
    <property type="entry name" value="HTH_18"/>
    <property type="match status" value="1"/>
</dbReference>
<dbReference type="InterPro" id="IPR011006">
    <property type="entry name" value="CheY-like_superfamily"/>
</dbReference>
<dbReference type="InterPro" id="IPR018060">
    <property type="entry name" value="HTH_AraC"/>
</dbReference>
<dbReference type="GO" id="GO:0000156">
    <property type="term" value="F:phosphorelay response regulator activity"/>
    <property type="evidence" value="ECO:0007669"/>
    <property type="project" value="TreeGrafter"/>
</dbReference>
<dbReference type="InterPro" id="IPR039420">
    <property type="entry name" value="WalR-like"/>
</dbReference>
<keyword evidence="3" id="KW-0238">DNA-binding</keyword>
<evidence type="ECO:0000256" key="2">
    <source>
        <dbReference type="ARBA" id="ARBA00023015"/>
    </source>
</evidence>
<dbReference type="GO" id="GO:0032993">
    <property type="term" value="C:protein-DNA complex"/>
    <property type="evidence" value="ECO:0007669"/>
    <property type="project" value="TreeGrafter"/>
</dbReference>
<dbReference type="EMBL" id="BDUD01000001">
    <property type="protein sequence ID" value="GBG18224.1"/>
    <property type="molecule type" value="Genomic_DNA"/>
</dbReference>
<keyword evidence="4" id="KW-0804">Transcription</keyword>
<keyword evidence="2" id="KW-0805">Transcription regulation</keyword>
<accession>A0A2R5FRF4</accession>
<dbReference type="Proteomes" id="UP000245124">
    <property type="component" value="Unassembled WGS sequence"/>
</dbReference>
<dbReference type="SUPFAM" id="SSF52172">
    <property type="entry name" value="CheY-like"/>
    <property type="match status" value="1"/>
</dbReference>
<dbReference type="PRINTS" id="PR00032">
    <property type="entry name" value="HTHARAC"/>
</dbReference>
<evidence type="ECO:0000256" key="3">
    <source>
        <dbReference type="ARBA" id="ARBA00023125"/>
    </source>
</evidence>
<dbReference type="CDD" id="cd17574">
    <property type="entry name" value="REC_OmpR"/>
    <property type="match status" value="1"/>
</dbReference>
<dbReference type="Gene3D" id="1.10.10.60">
    <property type="entry name" value="Homeodomain-like"/>
    <property type="match status" value="1"/>
</dbReference>
<dbReference type="InterPro" id="IPR009057">
    <property type="entry name" value="Homeodomain-like_sf"/>
</dbReference>
<evidence type="ECO:0000313" key="8">
    <source>
        <dbReference type="EMBL" id="GBG18224.1"/>
    </source>
</evidence>